<comment type="caution">
    <text evidence="2">The sequence shown here is derived from an EMBL/GenBank/DDBJ whole genome shotgun (WGS) entry which is preliminary data.</text>
</comment>
<accession>A0A852W2F5</accession>
<evidence type="ECO:0000259" key="1">
    <source>
        <dbReference type="Pfam" id="PF11706"/>
    </source>
</evidence>
<dbReference type="Proteomes" id="UP000549695">
    <property type="component" value="Unassembled WGS sequence"/>
</dbReference>
<dbReference type="RefSeq" id="WP_179760026.1">
    <property type="nucleotide sequence ID" value="NZ_BAAAJZ010000011.1"/>
</dbReference>
<feature type="domain" description="Zinc finger CGNR" evidence="1">
    <location>
        <begin position="116"/>
        <end position="158"/>
    </location>
</feature>
<dbReference type="GeneID" id="98050253"/>
<dbReference type="PANTHER" id="PTHR35525:SF3">
    <property type="entry name" value="BLL6575 PROTEIN"/>
    <property type="match status" value="1"/>
</dbReference>
<dbReference type="InterPro" id="IPR021005">
    <property type="entry name" value="Znf_CGNR"/>
</dbReference>
<dbReference type="SUPFAM" id="SSF160904">
    <property type="entry name" value="Jann2411-like"/>
    <property type="match status" value="1"/>
</dbReference>
<dbReference type="EMBL" id="JACCCZ010000001">
    <property type="protein sequence ID" value="NYG00136.1"/>
    <property type="molecule type" value="Genomic_DNA"/>
</dbReference>
<reference evidence="2 3" key="1">
    <citation type="submission" date="2020-07" db="EMBL/GenBank/DDBJ databases">
        <title>Sequencing the genomes of 1000 actinobacteria strains.</title>
        <authorList>
            <person name="Klenk H.-P."/>
        </authorList>
    </citation>
    <scope>NUCLEOTIDE SEQUENCE [LARGE SCALE GENOMIC DNA]</scope>
    <source>
        <strain evidence="2 3">DSM 44749</strain>
    </source>
</reference>
<sequence length="160" mass="17805">MDLLLDLLNSRPLVDGVERDVLRDPASARRWAREHGGDGGPEELTVLRDARDALTRVARGGADPGVALAPLLDGVHRTPEFTDGRLTWRTVSPPHARLAVEAVLAWAAVEEELPGRLRPCANDACRLFLLDRSRANRARWCSMAVCGNRAKARRHYERTR</sequence>
<organism evidence="2 3">
    <name type="scientific">Pseudonocardia alni</name>
    <name type="common">Amycolata alni</name>
    <dbReference type="NCBI Taxonomy" id="33907"/>
    <lineage>
        <taxon>Bacteria</taxon>
        <taxon>Bacillati</taxon>
        <taxon>Actinomycetota</taxon>
        <taxon>Actinomycetes</taxon>
        <taxon>Pseudonocardiales</taxon>
        <taxon>Pseudonocardiaceae</taxon>
        <taxon>Pseudonocardia</taxon>
    </lineage>
</organism>
<dbReference type="Pfam" id="PF11706">
    <property type="entry name" value="zf-CGNR"/>
    <property type="match status" value="1"/>
</dbReference>
<gene>
    <name evidence="2" type="ORF">HDA37_000421</name>
</gene>
<dbReference type="InterPro" id="IPR010852">
    <property type="entry name" value="ABATE"/>
</dbReference>
<evidence type="ECO:0000313" key="3">
    <source>
        <dbReference type="Proteomes" id="UP000549695"/>
    </source>
</evidence>
<dbReference type="Gene3D" id="1.10.3300.10">
    <property type="entry name" value="Jann2411-like domain"/>
    <property type="match status" value="1"/>
</dbReference>
<dbReference type="InterPro" id="IPR023286">
    <property type="entry name" value="ABATE_dom_sf"/>
</dbReference>
<keyword evidence="3" id="KW-1185">Reference proteome</keyword>
<name>A0A852W2F5_PSEA5</name>
<protein>
    <submittedName>
        <fullName evidence="2">RNA-binding Zn ribbon-like protein</fullName>
    </submittedName>
</protein>
<dbReference type="PANTHER" id="PTHR35525">
    <property type="entry name" value="BLL6575 PROTEIN"/>
    <property type="match status" value="1"/>
</dbReference>
<dbReference type="AlphaFoldDB" id="A0A852W2F5"/>
<dbReference type="Pfam" id="PF07336">
    <property type="entry name" value="ABATE"/>
    <property type="match status" value="1"/>
</dbReference>
<evidence type="ECO:0000313" key="2">
    <source>
        <dbReference type="EMBL" id="NYG00136.1"/>
    </source>
</evidence>
<proteinExistence type="predicted"/>